<evidence type="ECO:0000256" key="1">
    <source>
        <dbReference type="SAM" id="Phobius"/>
    </source>
</evidence>
<dbReference type="EMBL" id="CP001738">
    <property type="protein sequence ID" value="ACY98084.1"/>
    <property type="molecule type" value="Genomic_DNA"/>
</dbReference>
<accession>D1A4R5</accession>
<name>D1A4R5_THECD</name>
<organism evidence="2 3">
    <name type="scientific">Thermomonospora curvata (strain ATCC 19995 / DSM 43183 / JCM 3096 / KCTC 9072 / NBRC 15933 / NCIMB 10081 / Henssen B9)</name>
    <dbReference type="NCBI Taxonomy" id="471852"/>
    <lineage>
        <taxon>Bacteria</taxon>
        <taxon>Bacillati</taxon>
        <taxon>Actinomycetota</taxon>
        <taxon>Actinomycetes</taxon>
        <taxon>Streptosporangiales</taxon>
        <taxon>Thermomonosporaceae</taxon>
        <taxon>Thermomonospora</taxon>
    </lineage>
</organism>
<reference evidence="2 3" key="1">
    <citation type="journal article" date="2011" name="Stand. Genomic Sci.">
        <title>Complete genome sequence of Thermomonospora curvata type strain (B9).</title>
        <authorList>
            <person name="Chertkov O."/>
            <person name="Sikorski J."/>
            <person name="Nolan M."/>
            <person name="Lapidus A."/>
            <person name="Lucas S."/>
            <person name="Del Rio T.G."/>
            <person name="Tice H."/>
            <person name="Cheng J.F."/>
            <person name="Goodwin L."/>
            <person name="Pitluck S."/>
            <person name="Liolios K."/>
            <person name="Ivanova N."/>
            <person name="Mavromatis K."/>
            <person name="Mikhailova N."/>
            <person name="Ovchinnikova G."/>
            <person name="Pati A."/>
            <person name="Chen A."/>
            <person name="Palaniappan K."/>
            <person name="Djao O.D."/>
            <person name="Land M."/>
            <person name="Hauser L."/>
            <person name="Chang Y.J."/>
            <person name="Jeffries C.D."/>
            <person name="Brettin T."/>
            <person name="Han C."/>
            <person name="Detter J.C."/>
            <person name="Rohde M."/>
            <person name="Goker M."/>
            <person name="Woyke T."/>
            <person name="Bristow J."/>
            <person name="Eisen J.A."/>
            <person name="Markowitz V."/>
            <person name="Hugenholtz P."/>
            <person name="Klenk H.P."/>
            <person name="Kyrpides N.C."/>
        </authorList>
    </citation>
    <scope>NUCLEOTIDE SEQUENCE [LARGE SCALE GENOMIC DNA]</scope>
    <source>
        <strain evidence="3">ATCC 19995 / DSM 43183 / JCM 3096 / KCTC 9072 / NBRC 15933 / NCIMB 10081 / Henssen B9</strain>
    </source>
</reference>
<dbReference type="AlphaFoldDB" id="D1A4R5"/>
<gene>
    <name evidence="2" type="ordered locus">Tcur_2523</name>
</gene>
<keyword evidence="1" id="KW-0812">Transmembrane</keyword>
<dbReference type="STRING" id="471852.Tcur_2523"/>
<dbReference type="KEGG" id="tcu:Tcur_2523"/>
<keyword evidence="1" id="KW-1133">Transmembrane helix</keyword>
<dbReference type="RefSeq" id="WP_012852868.1">
    <property type="nucleotide sequence ID" value="NC_013510.1"/>
</dbReference>
<dbReference type="Proteomes" id="UP000001918">
    <property type="component" value="Chromosome"/>
</dbReference>
<keyword evidence="1" id="KW-0472">Membrane</keyword>
<evidence type="ECO:0000313" key="2">
    <source>
        <dbReference type="EMBL" id="ACY98084.1"/>
    </source>
</evidence>
<protein>
    <submittedName>
        <fullName evidence="2">Uncharacterized protein</fullName>
    </submittedName>
</protein>
<evidence type="ECO:0000313" key="3">
    <source>
        <dbReference type="Proteomes" id="UP000001918"/>
    </source>
</evidence>
<feature type="transmembrane region" description="Helical" evidence="1">
    <location>
        <begin position="74"/>
        <end position="95"/>
    </location>
</feature>
<keyword evidence="3" id="KW-1185">Reference proteome</keyword>
<dbReference type="HOGENOM" id="CLU_1115339_0_0_11"/>
<dbReference type="OrthoDB" id="3456601at2"/>
<proteinExistence type="predicted"/>
<sequence>MVSYIEAGRRGRQAFVVLCLRDGKRVRLRHPSGRVGDRWFEEALAVMRQRHMEACNGVLPAVTGAPIAERRVRLWVKAAAVLLPVAALAMHFWWLDRQSDRHDTPPEVASCDYLPRDLAAQAVPGGREVGFGIESLACRWGTERPWEQGTWLDMFIGTWSVHEAERSHEARKKGHPPGSVLHPLPGAKKNAYTVAWQDSWGFTAQGGAHVKGYLVTVDLHTRHAPSAAVAEQQVAGILQAIVRKLEKRV</sequence>